<organism evidence="8 9">
    <name type="scientific">Asticcacaulis machinosus</name>
    <dbReference type="NCBI Taxonomy" id="2984211"/>
    <lineage>
        <taxon>Bacteria</taxon>
        <taxon>Pseudomonadati</taxon>
        <taxon>Pseudomonadota</taxon>
        <taxon>Alphaproteobacteria</taxon>
        <taxon>Caulobacterales</taxon>
        <taxon>Caulobacteraceae</taxon>
        <taxon>Asticcacaulis</taxon>
    </lineage>
</organism>
<evidence type="ECO:0000313" key="8">
    <source>
        <dbReference type="EMBL" id="MDC7675039.1"/>
    </source>
</evidence>
<dbReference type="PROSITE" id="PS01311">
    <property type="entry name" value="LGT"/>
    <property type="match status" value="1"/>
</dbReference>
<evidence type="ECO:0000256" key="7">
    <source>
        <dbReference type="HAMAP-Rule" id="MF_01147"/>
    </source>
</evidence>
<evidence type="ECO:0000256" key="4">
    <source>
        <dbReference type="ARBA" id="ARBA00022692"/>
    </source>
</evidence>
<keyword evidence="2 7" id="KW-1003">Cell membrane</keyword>
<comment type="catalytic activity">
    <reaction evidence="7">
        <text>L-cysteinyl-[prolipoprotein] + a 1,2-diacyl-sn-glycero-3-phospho-(1'-sn-glycerol) = an S-1,2-diacyl-sn-glyceryl-L-cysteinyl-[prolipoprotein] + sn-glycerol 1-phosphate + H(+)</text>
        <dbReference type="Rhea" id="RHEA:56712"/>
        <dbReference type="Rhea" id="RHEA-COMP:14679"/>
        <dbReference type="Rhea" id="RHEA-COMP:14680"/>
        <dbReference type="ChEBI" id="CHEBI:15378"/>
        <dbReference type="ChEBI" id="CHEBI:29950"/>
        <dbReference type="ChEBI" id="CHEBI:57685"/>
        <dbReference type="ChEBI" id="CHEBI:64716"/>
        <dbReference type="ChEBI" id="CHEBI:140658"/>
        <dbReference type="EC" id="2.5.1.145"/>
    </reaction>
</comment>
<comment type="similarity">
    <text evidence="1 7">Belongs to the Lgt family.</text>
</comment>
<comment type="caution">
    <text evidence="8">The sequence shown here is derived from an EMBL/GenBank/DDBJ whole genome shotgun (WGS) entry which is preliminary data.</text>
</comment>
<feature type="transmembrane region" description="Helical" evidence="7">
    <location>
        <begin position="260"/>
        <end position="277"/>
    </location>
</feature>
<dbReference type="EMBL" id="JAQQKV010000001">
    <property type="protein sequence ID" value="MDC7675039.1"/>
    <property type="molecule type" value="Genomic_DNA"/>
</dbReference>
<comment type="subcellular location">
    <subcellularLocation>
        <location evidence="7">Cell membrane</location>
        <topology evidence="7">Multi-pass membrane protein</topology>
    </subcellularLocation>
</comment>
<comment type="function">
    <text evidence="7">Catalyzes the transfer of the diacylglyceryl group from phosphatidylglycerol to the sulfhydryl group of the N-terminal cysteine of a prolipoprotein, the first step in the formation of mature lipoproteins.</text>
</comment>
<dbReference type="Proteomes" id="UP001218579">
    <property type="component" value="Unassembled WGS sequence"/>
</dbReference>
<sequence length="297" mass="32837">MSPVPLVLPDFDPVLLQIGPVAIRWYALAYVGGVLFGWMYAARLLKKEVLWPHDRAPITREQLEDLILWLFLGIILGGRIGYILFYDLGPVLANPIQALKVWEGGMSFHGGITGVAIAGILFARKYKVSPYSLGDLLACAAPIGLFLGRVANFINAELWGRTTDAPWGMVFCNKHVLAAYGYCPAGPLPRHPSQLYEAVLEGLVLFAVAYVLAHIYKQLKRPGLIMGVFVAGYGIFRTIVEMFREPDEQMLPFFKNVITMGQSLSLIMVIIGGWLIWRALSGKTQNTPQNSSEDKAA</sequence>
<dbReference type="RefSeq" id="WP_272743348.1">
    <property type="nucleotide sequence ID" value="NZ_JAQQKV010000001.1"/>
</dbReference>
<evidence type="ECO:0000313" key="9">
    <source>
        <dbReference type="Proteomes" id="UP001218579"/>
    </source>
</evidence>
<keyword evidence="9" id="KW-1185">Reference proteome</keyword>
<comment type="pathway">
    <text evidence="7">Protein modification; lipoprotein biosynthesis (diacylglyceryl transfer).</text>
</comment>
<dbReference type="Pfam" id="PF01790">
    <property type="entry name" value="LGT"/>
    <property type="match status" value="1"/>
</dbReference>
<keyword evidence="3 7" id="KW-0808">Transferase</keyword>
<keyword evidence="6 7" id="KW-0472">Membrane</keyword>
<keyword evidence="5 7" id="KW-1133">Transmembrane helix</keyword>
<accession>A0ABT5HHG6</accession>
<evidence type="ECO:0000256" key="2">
    <source>
        <dbReference type="ARBA" id="ARBA00022475"/>
    </source>
</evidence>
<feature type="transmembrane region" description="Helical" evidence="7">
    <location>
        <begin position="66"/>
        <end position="86"/>
    </location>
</feature>
<evidence type="ECO:0000256" key="3">
    <source>
        <dbReference type="ARBA" id="ARBA00022679"/>
    </source>
</evidence>
<dbReference type="PANTHER" id="PTHR30589:SF0">
    <property type="entry name" value="PHOSPHATIDYLGLYCEROL--PROLIPOPROTEIN DIACYLGLYCERYL TRANSFERASE"/>
    <property type="match status" value="1"/>
</dbReference>
<dbReference type="GO" id="GO:0008961">
    <property type="term" value="F:phosphatidylglycerol-prolipoprotein diacylglyceryl transferase activity"/>
    <property type="evidence" value="ECO:0007669"/>
    <property type="project" value="UniProtKB-EC"/>
</dbReference>
<evidence type="ECO:0000256" key="5">
    <source>
        <dbReference type="ARBA" id="ARBA00022989"/>
    </source>
</evidence>
<feature type="transmembrane region" description="Helical" evidence="7">
    <location>
        <begin position="135"/>
        <end position="154"/>
    </location>
</feature>
<dbReference type="PANTHER" id="PTHR30589">
    <property type="entry name" value="PROLIPOPROTEIN DIACYLGLYCERYL TRANSFERASE"/>
    <property type="match status" value="1"/>
</dbReference>
<feature type="transmembrane region" description="Helical" evidence="7">
    <location>
        <begin position="223"/>
        <end position="240"/>
    </location>
</feature>
<gene>
    <name evidence="7 8" type="primary">lgt</name>
    <name evidence="8" type="ORF">PQU98_02785</name>
</gene>
<evidence type="ECO:0000256" key="1">
    <source>
        <dbReference type="ARBA" id="ARBA00007150"/>
    </source>
</evidence>
<keyword evidence="4 7" id="KW-0812">Transmembrane</keyword>
<dbReference type="EC" id="2.5.1.145" evidence="7"/>
<protein>
    <recommendedName>
        <fullName evidence="7">Phosphatidylglycerol--prolipoprotein diacylglyceryl transferase</fullName>
        <ecNumber evidence="7">2.5.1.145</ecNumber>
    </recommendedName>
</protein>
<name>A0ABT5HHG6_9CAUL</name>
<feature type="binding site" evidence="7">
    <location>
        <position position="149"/>
    </location>
    <ligand>
        <name>a 1,2-diacyl-sn-glycero-3-phospho-(1'-sn-glycerol)</name>
        <dbReference type="ChEBI" id="CHEBI:64716"/>
    </ligand>
</feature>
<reference evidence="8 9" key="1">
    <citation type="submission" date="2023-01" db="EMBL/GenBank/DDBJ databases">
        <title>Novel species of the genus Asticcacaulis isolated from rivers.</title>
        <authorList>
            <person name="Lu H."/>
        </authorList>
    </citation>
    <scope>NUCLEOTIDE SEQUENCE [LARGE SCALE GENOMIC DNA]</scope>
    <source>
        <strain evidence="8 9">LKC15W</strain>
    </source>
</reference>
<evidence type="ECO:0000256" key="6">
    <source>
        <dbReference type="ARBA" id="ARBA00023136"/>
    </source>
</evidence>
<feature type="transmembrane region" description="Helical" evidence="7">
    <location>
        <begin position="106"/>
        <end position="123"/>
    </location>
</feature>
<proteinExistence type="inferred from homology"/>
<feature type="transmembrane region" description="Helical" evidence="7">
    <location>
        <begin position="23"/>
        <end position="45"/>
    </location>
</feature>
<dbReference type="HAMAP" id="MF_01147">
    <property type="entry name" value="Lgt"/>
    <property type="match status" value="1"/>
</dbReference>
<dbReference type="InterPro" id="IPR001640">
    <property type="entry name" value="Lgt"/>
</dbReference>
<dbReference type="NCBIfam" id="TIGR00544">
    <property type="entry name" value="lgt"/>
    <property type="match status" value="1"/>
</dbReference>
<feature type="transmembrane region" description="Helical" evidence="7">
    <location>
        <begin position="198"/>
        <end position="216"/>
    </location>
</feature>